<feature type="transmembrane region" description="Helical" evidence="6">
    <location>
        <begin position="372"/>
        <end position="392"/>
    </location>
</feature>
<evidence type="ECO:0000256" key="1">
    <source>
        <dbReference type="ARBA" id="ARBA00004651"/>
    </source>
</evidence>
<proteinExistence type="predicted"/>
<keyword evidence="5 6" id="KW-0472">Membrane</keyword>
<feature type="transmembrane region" description="Helical" evidence="6">
    <location>
        <begin position="225"/>
        <end position="247"/>
    </location>
</feature>
<accession>A0A4Y8JTA3</accession>
<evidence type="ECO:0000313" key="7">
    <source>
        <dbReference type="EMBL" id="TFD28001.1"/>
    </source>
</evidence>
<keyword evidence="4 6" id="KW-1133">Transmembrane helix</keyword>
<feature type="transmembrane region" description="Helical" evidence="6">
    <location>
        <begin position="267"/>
        <end position="290"/>
    </location>
</feature>
<feature type="transmembrane region" description="Helical" evidence="6">
    <location>
        <begin position="12"/>
        <end position="38"/>
    </location>
</feature>
<evidence type="ECO:0000256" key="3">
    <source>
        <dbReference type="ARBA" id="ARBA00022692"/>
    </source>
</evidence>
<dbReference type="AlphaFoldDB" id="A0A4Y8JTA3"/>
<keyword evidence="3 6" id="KW-0812">Transmembrane</keyword>
<feature type="transmembrane region" description="Helical" evidence="6">
    <location>
        <begin position="398"/>
        <end position="418"/>
    </location>
</feature>
<evidence type="ECO:0000256" key="2">
    <source>
        <dbReference type="ARBA" id="ARBA00022475"/>
    </source>
</evidence>
<dbReference type="PANTHER" id="PTHR30250">
    <property type="entry name" value="PST FAMILY PREDICTED COLANIC ACID TRANSPORTER"/>
    <property type="match status" value="1"/>
</dbReference>
<feature type="transmembrane region" description="Helical" evidence="6">
    <location>
        <begin position="180"/>
        <end position="204"/>
    </location>
</feature>
<feature type="transmembrane region" description="Helical" evidence="6">
    <location>
        <begin position="83"/>
        <end position="107"/>
    </location>
</feature>
<feature type="transmembrane region" description="Helical" evidence="6">
    <location>
        <begin position="311"/>
        <end position="333"/>
    </location>
</feature>
<keyword evidence="8" id="KW-1185">Reference proteome</keyword>
<evidence type="ECO:0000256" key="5">
    <source>
        <dbReference type="ARBA" id="ARBA00023136"/>
    </source>
</evidence>
<dbReference type="PANTHER" id="PTHR30250:SF11">
    <property type="entry name" value="O-ANTIGEN TRANSPORTER-RELATED"/>
    <property type="match status" value="1"/>
</dbReference>
<dbReference type="Proteomes" id="UP000297472">
    <property type="component" value="Unassembled WGS sequence"/>
</dbReference>
<protein>
    <recommendedName>
        <fullName evidence="9">Polysaccharide biosynthesis protein C-terminal domain-containing protein</fullName>
    </recommendedName>
</protein>
<evidence type="ECO:0000313" key="8">
    <source>
        <dbReference type="Proteomes" id="UP000297472"/>
    </source>
</evidence>
<dbReference type="GO" id="GO:0005886">
    <property type="term" value="C:plasma membrane"/>
    <property type="evidence" value="ECO:0007669"/>
    <property type="project" value="UniProtKB-SubCell"/>
</dbReference>
<evidence type="ECO:0008006" key="9">
    <source>
        <dbReference type="Google" id="ProtNLM"/>
    </source>
</evidence>
<sequence length="434" mass="44918">MIGRFLAGRQRGAAGAVLARAVSILASFLLTVAVARLLGVEAAGSYFLVFTSLAVVATFGRFGTDNLALKICGGDSKDIFAELGYGVALASLASLVGVGFVYLAMIVVDYRLPGFSPGLTLGLLSAVLAQAFAVIAGAVLRGRGHLAKGIVAELGSIPVLAMLLLLMLRSIGALDLTTALLSLAAASWLTALWAVPTALVSLAGEERSSNGPSIGGFCRYVRSRFRPLASMMGTSLLFLVLTWSPLYALSLMGSLASVSYFTTAARLANLVSLVPALQVAYLAPAFARLFHSGDLTSLNAMSARAVRQAGVLLLFPVSALTIGAVPVITLLYGAEFEPAAAPLAVLAVGSLVMALAGHVNPLMLLCNLESHALALNVLLVALWATGGLWTAGEFGAVGVAWFSATVNTSYAVVAAWLLQSRGIRSYLALSRPDF</sequence>
<dbReference type="EMBL" id="SOHA01000037">
    <property type="protein sequence ID" value="TFD28001.1"/>
    <property type="molecule type" value="Genomic_DNA"/>
</dbReference>
<organism evidence="7 8">
    <name type="scientific">Cryobacterium cryoconiti</name>
    <dbReference type="NCBI Taxonomy" id="1259239"/>
    <lineage>
        <taxon>Bacteria</taxon>
        <taxon>Bacillati</taxon>
        <taxon>Actinomycetota</taxon>
        <taxon>Actinomycetes</taxon>
        <taxon>Micrococcales</taxon>
        <taxon>Microbacteriaceae</taxon>
        <taxon>Cryobacterium</taxon>
    </lineage>
</organism>
<feature type="transmembrane region" description="Helical" evidence="6">
    <location>
        <begin position="44"/>
        <end position="62"/>
    </location>
</feature>
<reference evidence="7 8" key="1">
    <citation type="submission" date="2019-03" db="EMBL/GenBank/DDBJ databases">
        <title>Genomics of glacier-inhabiting Cryobacterium strains.</title>
        <authorList>
            <person name="Liu Q."/>
            <person name="Xin Y.-H."/>
        </authorList>
    </citation>
    <scope>NUCLEOTIDE SEQUENCE [LARGE SCALE GENOMIC DNA]</scope>
    <source>
        <strain evidence="7 8">TMT1-51</strain>
    </source>
</reference>
<keyword evidence="2" id="KW-1003">Cell membrane</keyword>
<comment type="subcellular location">
    <subcellularLocation>
        <location evidence="1">Cell membrane</location>
        <topology evidence="1">Multi-pass membrane protein</topology>
    </subcellularLocation>
</comment>
<gene>
    <name evidence="7" type="ORF">E3T49_12340</name>
</gene>
<dbReference type="RefSeq" id="WP_134425208.1">
    <property type="nucleotide sequence ID" value="NZ_SOHA01000037.1"/>
</dbReference>
<evidence type="ECO:0000256" key="4">
    <source>
        <dbReference type="ARBA" id="ARBA00022989"/>
    </source>
</evidence>
<comment type="caution">
    <text evidence="7">The sequence shown here is derived from an EMBL/GenBank/DDBJ whole genome shotgun (WGS) entry which is preliminary data.</text>
</comment>
<dbReference type="OrthoDB" id="5120249at2"/>
<dbReference type="InterPro" id="IPR050833">
    <property type="entry name" value="Poly_Biosynth_Transport"/>
</dbReference>
<name>A0A4Y8JTA3_9MICO</name>
<feature type="transmembrane region" description="Helical" evidence="6">
    <location>
        <begin position="119"/>
        <end position="138"/>
    </location>
</feature>
<feature type="transmembrane region" description="Helical" evidence="6">
    <location>
        <begin position="339"/>
        <end position="360"/>
    </location>
</feature>
<feature type="transmembrane region" description="Helical" evidence="6">
    <location>
        <begin position="150"/>
        <end position="168"/>
    </location>
</feature>
<evidence type="ECO:0000256" key="6">
    <source>
        <dbReference type="SAM" id="Phobius"/>
    </source>
</evidence>